<sequence>MTDSDGVGRAERWRRLLDLVAQRGRLGVEEAARELEVSAATIRRDFAALADQQFATRTHGGIVATSVAYDLPAQYRATSTPPHKQRVAAAAAALVTPGSVVGLNGGTTTTAAARALSTRAALVTQSEDDQVTLVTNALNIATEMVLRPHLRTVCVGGVARAESYELYGPYASRVLDKLRFDLLLLGVDALTVDGGAQCRHLGESGINAEMVSRAHQVVVVTTNEKLTRTALAEICPITAIDRLVTDDGADAEAVKAIRAAGVTVDLV</sequence>
<keyword evidence="2 5" id="KW-0238">DNA-binding</keyword>
<evidence type="ECO:0000256" key="1">
    <source>
        <dbReference type="ARBA" id="ARBA00023015"/>
    </source>
</evidence>
<dbReference type="Gene3D" id="3.40.50.1360">
    <property type="match status" value="1"/>
</dbReference>
<name>A0AA46YK57_9ACTN</name>
<dbReference type="InterPro" id="IPR014036">
    <property type="entry name" value="DeoR-like_C"/>
</dbReference>
<dbReference type="AlphaFoldDB" id="A0AA46YK57"/>
<evidence type="ECO:0000256" key="2">
    <source>
        <dbReference type="ARBA" id="ARBA00023125"/>
    </source>
</evidence>
<protein>
    <submittedName>
        <fullName evidence="5">DeoR/GlpR family DNA-binding transcription regulator</fullName>
    </submittedName>
</protein>
<dbReference type="GO" id="GO:0003700">
    <property type="term" value="F:DNA-binding transcription factor activity"/>
    <property type="evidence" value="ECO:0007669"/>
    <property type="project" value="InterPro"/>
</dbReference>
<evidence type="ECO:0000259" key="4">
    <source>
        <dbReference type="PROSITE" id="PS51000"/>
    </source>
</evidence>
<dbReference type="SMART" id="SM00420">
    <property type="entry name" value="HTH_DEOR"/>
    <property type="match status" value="1"/>
</dbReference>
<dbReference type="SMART" id="SM01134">
    <property type="entry name" value="DeoRC"/>
    <property type="match status" value="1"/>
</dbReference>
<dbReference type="Proteomes" id="UP001164390">
    <property type="component" value="Chromosome"/>
</dbReference>
<keyword evidence="1" id="KW-0805">Transcription regulation</keyword>
<accession>A0AA46YK57</accession>
<dbReference type="PROSITE" id="PS00894">
    <property type="entry name" value="HTH_DEOR_1"/>
    <property type="match status" value="1"/>
</dbReference>
<dbReference type="PRINTS" id="PR00037">
    <property type="entry name" value="HTHLACR"/>
</dbReference>
<dbReference type="SUPFAM" id="SSF100950">
    <property type="entry name" value="NagB/RpiA/CoA transferase-like"/>
    <property type="match status" value="1"/>
</dbReference>
<dbReference type="Pfam" id="PF00455">
    <property type="entry name" value="DeoRC"/>
    <property type="match status" value="1"/>
</dbReference>
<dbReference type="InterPro" id="IPR018356">
    <property type="entry name" value="Tscrpt_reg_HTH_DeoR_CS"/>
</dbReference>
<gene>
    <name evidence="5" type="ORF">L0C25_16590</name>
</gene>
<dbReference type="PANTHER" id="PTHR30363">
    <property type="entry name" value="HTH-TYPE TRANSCRIPTIONAL REGULATOR SRLR-RELATED"/>
    <property type="match status" value="1"/>
</dbReference>
<dbReference type="GO" id="GO:0003677">
    <property type="term" value="F:DNA binding"/>
    <property type="evidence" value="ECO:0007669"/>
    <property type="project" value="UniProtKB-KW"/>
</dbReference>
<evidence type="ECO:0000313" key="5">
    <source>
        <dbReference type="EMBL" id="UYM04151.1"/>
    </source>
</evidence>
<dbReference type="SUPFAM" id="SSF46785">
    <property type="entry name" value="Winged helix' DNA-binding domain"/>
    <property type="match status" value="1"/>
</dbReference>
<dbReference type="RefSeq" id="WP_271632810.1">
    <property type="nucleotide sequence ID" value="NZ_CP094970.1"/>
</dbReference>
<evidence type="ECO:0000256" key="3">
    <source>
        <dbReference type="ARBA" id="ARBA00023163"/>
    </source>
</evidence>
<dbReference type="EMBL" id="CP094970">
    <property type="protein sequence ID" value="UYM04151.1"/>
    <property type="molecule type" value="Genomic_DNA"/>
</dbReference>
<dbReference type="Pfam" id="PF08220">
    <property type="entry name" value="HTH_DeoR"/>
    <property type="match status" value="1"/>
</dbReference>
<reference evidence="5" key="1">
    <citation type="submission" date="2022-01" db="EMBL/GenBank/DDBJ databases">
        <title>Nocardioidaceae gen. sp. A5X3R13.</title>
        <authorList>
            <person name="Lopez Marin M.A."/>
            <person name="Uhlik O."/>
        </authorList>
    </citation>
    <scope>NUCLEOTIDE SEQUENCE</scope>
    <source>
        <strain evidence="5">A5X3R13</strain>
    </source>
</reference>
<dbReference type="KEGG" id="sgrg:L0C25_16590"/>
<organism evidence="5 6">
    <name type="scientific">Solicola gregarius</name>
    <dbReference type="NCBI Taxonomy" id="2908642"/>
    <lineage>
        <taxon>Bacteria</taxon>
        <taxon>Bacillati</taxon>
        <taxon>Actinomycetota</taxon>
        <taxon>Actinomycetes</taxon>
        <taxon>Propionibacteriales</taxon>
        <taxon>Nocardioidaceae</taxon>
        <taxon>Solicola</taxon>
    </lineage>
</organism>
<proteinExistence type="predicted"/>
<dbReference type="PROSITE" id="PS51000">
    <property type="entry name" value="HTH_DEOR_2"/>
    <property type="match status" value="1"/>
</dbReference>
<dbReference type="InterPro" id="IPR037171">
    <property type="entry name" value="NagB/RpiA_transferase-like"/>
</dbReference>
<dbReference type="InterPro" id="IPR050313">
    <property type="entry name" value="Carb_Metab_HTH_regulators"/>
</dbReference>
<evidence type="ECO:0000313" key="6">
    <source>
        <dbReference type="Proteomes" id="UP001164390"/>
    </source>
</evidence>
<feature type="domain" description="HTH deoR-type" evidence="4">
    <location>
        <begin position="9"/>
        <end position="64"/>
    </location>
</feature>
<dbReference type="PANTHER" id="PTHR30363:SF44">
    <property type="entry name" value="AGA OPERON TRANSCRIPTIONAL REPRESSOR-RELATED"/>
    <property type="match status" value="1"/>
</dbReference>
<keyword evidence="3" id="KW-0804">Transcription</keyword>
<dbReference type="InterPro" id="IPR036390">
    <property type="entry name" value="WH_DNA-bd_sf"/>
</dbReference>
<dbReference type="InterPro" id="IPR001034">
    <property type="entry name" value="DeoR_HTH"/>
</dbReference>
<keyword evidence="6" id="KW-1185">Reference proteome</keyword>